<keyword evidence="3" id="KW-0433">Leucine-rich repeat</keyword>
<evidence type="ECO:0000256" key="1">
    <source>
        <dbReference type="ARBA" id="ARBA00004611"/>
    </source>
</evidence>
<dbReference type="PANTHER" id="PTHR45973:SF12">
    <property type="entry name" value="DYNEIN REGULATORY COMPLEX SUBUNIT 3"/>
    <property type="match status" value="1"/>
</dbReference>
<evidence type="ECO:0000313" key="14">
    <source>
        <dbReference type="Proteomes" id="UP000298787"/>
    </source>
</evidence>
<evidence type="ECO:0000256" key="2">
    <source>
        <dbReference type="ARBA" id="ARBA00022490"/>
    </source>
</evidence>
<keyword evidence="6 12" id="KW-0175">Coiled coil</keyword>
<feature type="coiled-coil region" evidence="12">
    <location>
        <begin position="203"/>
        <end position="237"/>
    </location>
</feature>
<dbReference type="STRING" id="240159.A0A4U5VV55"/>
<dbReference type="AlphaFoldDB" id="A0A4U5VV55"/>
<proteinExistence type="inferred from homology"/>
<accession>A0A4U5VV55</accession>
<comment type="similarity">
    <text evidence="10">Belongs to the DRC3 family.</text>
</comment>
<evidence type="ECO:0000256" key="6">
    <source>
        <dbReference type="ARBA" id="ARBA00023054"/>
    </source>
</evidence>
<organism evidence="13 14">
    <name type="scientific">Collichthys lucidus</name>
    <name type="common">Big head croaker</name>
    <name type="synonym">Sciaena lucida</name>
    <dbReference type="NCBI Taxonomy" id="240159"/>
    <lineage>
        <taxon>Eukaryota</taxon>
        <taxon>Metazoa</taxon>
        <taxon>Chordata</taxon>
        <taxon>Craniata</taxon>
        <taxon>Vertebrata</taxon>
        <taxon>Euteleostomi</taxon>
        <taxon>Actinopterygii</taxon>
        <taxon>Neopterygii</taxon>
        <taxon>Teleostei</taxon>
        <taxon>Neoteleostei</taxon>
        <taxon>Acanthomorphata</taxon>
        <taxon>Eupercaria</taxon>
        <taxon>Sciaenidae</taxon>
        <taxon>Collichthys</taxon>
    </lineage>
</organism>
<protein>
    <recommendedName>
        <fullName evidence="11">Dynein regulatory complex subunit 3</fullName>
    </recommendedName>
</protein>
<dbReference type="InterPro" id="IPR032675">
    <property type="entry name" value="LRR_dom_sf"/>
</dbReference>
<evidence type="ECO:0000256" key="7">
    <source>
        <dbReference type="ARBA" id="ARBA00023069"/>
    </source>
</evidence>
<dbReference type="SMART" id="SM00365">
    <property type="entry name" value="LRR_SD22"/>
    <property type="match status" value="4"/>
</dbReference>
<keyword evidence="7" id="KW-0969">Cilium</keyword>
<evidence type="ECO:0000256" key="9">
    <source>
        <dbReference type="ARBA" id="ARBA00023273"/>
    </source>
</evidence>
<keyword evidence="8" id="KW-0206">Cytoskeleton</keyword>
<dbReference type="Gene3D" id="3.80.10.10">
    <property type="entry name" value="Ribonuclease Inhibitor"/>
    <property type="match status" value="1"/>
</dbReference>
<dbReference type="InterPro" id="IPR050576">
    <property type="entry name" value="Cilia_flagella_integrity"/>
</dbReference>
<evidence type="ECO:0000313" key="13">
    <source>
        <dbReference type="EMBL" id="TKS91890.1"/>
    </source>
</evidence>
<keyword evidence="14" id="KW-1185">Reference proteome</keyword>
<name>A0A4U5VV55_COLLU</name>
<evidence type="ECO:0000256" key="3">
    <source>
        <dbReference type="ARBA" id="ARBA00022614"/>
    </source>
</evidence>
<evidence type="ECO:0000256" key="8">
    <source>
        <dbReference type="ARBA" id="ARBA00023212"/>
    </source>
</evidence>
<sequence>MQEVEFEVEPVFMDEEMLHEAVMVQIPTYPHIENPEEIKYSDILTLQLEYKNIPKIQFLWEFTSLTRLDLNNNLIEKIEGLDRLVNLTWLTLSFNKIEKIEGLESLRKLELLNLTHNRIAVIENIDTLEKLTHLYIGSNRIEQLDNVLYLRKFEALFALTLSGNPVSEEDEYKYLIAAYFPKLMYLDYKLLDAKTKNEAAVKYHHFLEKMKAEELQIQQAKEEEQRQMDEVKLHKDAFVEFLTGSHMFKSMFKDDPEADILPSVPGMADLLQTYEQQMAELCTQLFQIGLDEHKRREEEVSSFFSGHAKSVRYYQQKASQILASFEEQHNERISELQQLSDPEVLRVEINHCNDEINQLSSSLLELALHLYSGVEDIIQKLDANVSEMIVYFVETAQDIFAQFRDLEDNYYENVKKIAVTTLENVAKNDVEVELSNDVKLLFKSKETVMDALATGHDNHLQTIIDQETQLIMRANVWKVALIKRIEDNELERNRKRTSIVHRYMNYLREQLEELQ</sequence>
<evidence type="ECO:0000256" key="5">
    <source>
        <dbReference type="ARBA" id="ARBA00022846"/>
    </source>
</evidence>
<keyword evidence="5" id="KW-0282">Flagellum</keyword>
<reference evidence="13 14" key="1">
    <citation type="submission" date="2019-01" db="EMBL/GenBank/DDBJ databases">
        <title>Genome Assembly of Collichthys lucidus.</title>
        <authorList>
            <person name="Cai M."/>
            <person name="Xiao S."/>
        </authorList>
    </citation>
    <scope>NUCLEOTIDE SEQUENCE [LARGE SCALE GENOMIC DNA]</scope>
    <source>
        <strain evidence="13">JT15FE1705JMU</strain>
        <tissue evidence="13">Muscle</tissue>
    </source>
</reference>
<dbReference type="InterPro" id="IPR001611">
    <property type="entry name" value="Leu-rich_rpt"/>
</dbReference>
<comment type="subcellular location">
    <subcellularLocation>
        <location evidence="1">Cytoplasm</location>
        <location evidence="1">Cytoskeleton</location>
        <location evidence="1">Flagellum axoneme</location>
    </subcellularLocation>
</comment>
<evidence type="ECO:0000256" key="11">
    <source>
        <dbReference type="ARBA" id="ARBA00040950"/>
    </source>
</evidence>
<dbReference type="SMART" id="SM00369">
    <property type="entry name" value="LRR_TYP"/>
    <property type="match status" value="3"/>
</dbReference>
<dbReference type="PANTHER" id="PTHR45973">
    <property type="entry name" value="PROTEIN PHOSPHATASE 1 REGULATORY SUBUNIT SDS22-RELATED"/>
    <property type="match status" value="1"/>
</dbReference>
<dbReference type="InterPro" id="IPR003591">
    <property type="entry name" value="Leu-rich_rpt_typical-subtyp"/>
</dbReference>
<evidence type="ECO:0000256" key="10">
    <source>
        <dbReference type="ARBA" id="ARBA00038378"/>
    </source>
</evidence>
<dbReference type="Proteomes" id="UP000298787">
    <property type="component" value="Chromosome 23"/>
</dbReference>
<dbReference type="GO" id="GO:0005929">
    <property type="term" value="C:cilium"/>
    <property type="evidence" value="ECO:0007669"/>
    <property type="project" value="TreeGrafter"/>
</dbReference>
<evidence type="ECO:0000256" key="4">
    <source>
        <dbReference type="ARBA" id="ARBA00022737"/>
    </source>
</evidence>
<dbReference type="SUPFAM" id="SSF52058">
    <property type="entry name" value="L domain-like"/>
    <property type="match status" value="1"/>
</dbReference>
<dbReference type="PROSITE" id="PS51450">
    <property type="entry name" value="LRR"/>
    <property type="match status" value="4"/>
</dbReference>
<gene>
    <name evidence="13" type="ORF">D9C73_025910</name>
</gene>
<keyword evidence="9" id="KW-0966">Cell projection</keyword>
<keyword evidence="2" id="KW-0963">Cytoplasm</keyword>
<evidence type="ECO:0000256" key="12">
    <source>
        <dbReference type="SAM" id="Coils"/>
    </source>
</evidence>
<keyword evidence="4" id="KW-0677">Repeat</keyword>
<dbReference type="Pfam" id="PF14580">
    <property type="entry name" value="LRR_9"/>
    <property type="match status" value="1"/>
</dbReference>
<dbReference type="EMBL" id="CM014100">
    <property type="protein sequence ID" value="TKS91890.1"/>
    <property type="molecule type" value="Genomic_DNA"/>
</dbReference>